<dbReference type="Pfam" id="PF00005">
    <property type="entry name" value="ABC_tran"/>
    <property type="match status" value="1"/>
</dbReference>
<dbReference type="PROSITE" id="PS50893">
    <property type="entry name" value="ABC_TRANSPORTER_2"/>
    <property type="match status" value="1"/>
</dbReference>
<dbReference type="GO" id="GO:0140359">
    <property type="term" value="F:ABC-type transporter activity"/>
    <property type="evidence" value="ECO:0007669"/>
    <property type="project" value="InterPro"/>
</dbReference>
<organism evidence="11">
    <name type="scientific">Micromonas pusilla (strain CCMP1545)</name>
    <name type="common">Picoplanktonic green alga</name>
    <dbReference type="NCBI Taxonomy" id="564608"/>
    <lineage>
        <taxon>Eukaryota</taxon>
        <taxon>Viridiplantae</taxon>
        <taxon>Chlorophyta</taxon>
        <taxon>Mamiellophyceae</taxon>
        <taxon>Mamiellales</taxon>
        <taxon>Mamiellaceae</taxon>
        <taxon>Micromonas</taxon>
    </lineage>
</organism>
<feature type="transmembrane region" description="Helical" evidence="8">
    <location>
        <begin position="516"/>
        <end position="538"/>
    </location>
</feature>
<dbReference type="GO" id="GO:0016887">
    <property type="term" value="F:ATP hydrolysis activity"/>
    <property type="evidence" value="ECO:0007669"/>
    <property type="project" value="InterPro"/>
</dbReference>
<dbReference type="EMBL" id="GG663752">
    <property type="protein sequence ID" value="EEH51071.1"/>
    <property type="molecule type" value="Genomic_DNA"/>
</dbReference>
<dbReference type="GO" id="GO:0016020">
    <property type="term" value="C:membrane"/>
    <property type="evidence" value="ECO:0007669"/>
    <property type="project" value="UniProtKB-SubCell"/>
</dbReference>
<dbReference type="InterPro" id="IPR003439">
    <property type="entry name" value="ABC_transporter-like_ATP-bd"/>
</dbReference>
<proteinExistence type="predicted"/>
<gene>
    <name evidence="10" type="ORF">MICPUCDRAFT_43700</name>
</gene>
<evidence type="ECO:0000313" key="10">
    <source>
        <dbReference type="EMBL" id="EEH51071.1"/>
    </source>
</evidence>
<dbReference type="STRING" id="564608.C1NA64"/>
<keyword evidence="7 8" id="KW-0472">Membrane</keyword>
<evidence type="ECO:0000259" key="9">
    <source>
        <dbReference type="PROSITE" id="PS50893"/>
    </source>
</evidence>
<feature type="transmembrane region" description="Helical" evidence="8">
    <location>
        <begin position="407"/>
        <end position="426"/>
    </location>
</feature>
<sequence length="642" mass="70795">MTAADAVAIEVDGAPSASTAEEERTRIIKRRVANARDVLTRDVTQLPRDPLTACGQSSLGFRDLSFSIRSKELGEKLILAPSSGAYKAGSMVAIMGPSGCGKTTLLDMLAGKKTTKYSGEVFLNGTKRDHLYSRVTSYVPHNEIVPAYWTVSEAVEFNHRLRVDAVDMSPECRKLLVEEILNFFGLLSVKNQLIGDERTRGISSGQKRRVTLARGFVGGSQVVFADEPTSGLSATDAELCIRSVAAASRTQGTTFVVVIHQPRMEVAALFDHLTLITSNPGRVVYNGAFADANKYFSDLGCAPPKGGNATDYFMDVITPDVPGSKSETFAKAYLERQAPVVERDVGDMIAAGGKSALEILHDVAAIRGKLFKTHKVRDTPCSVPFQTQVSTLMMRRLTLTARDKSHLRLRVMMSILQGLVIGVAFLDIGNKLPAQQVSFLFMMLQMGAVANMIVMPEMIAQRMVFKFETSDAMYETSAAVLVDSVVQFALTVLGNFVTVVIMYSLSGLSWSMFGTLYFWSFMSLMVMTNYFKVVAAVAPTPSQAFQVAMPGLMLFILFNNFFVSRATVPIFMIWALYVSPMAWAIEQIITGIYPENPTLVELYDYDYSDTHTVAAFFVLLFEMVLFQIFSLVCLRYLNNIKR</sequence>
<reference evidence="10 11" key="1">
    <citation type="journal article" date="2009" name="Science">
        <title>Green evolution and dynamic adaptations revealed by genomes of the marine picoeukaryotes Micromonas.</title>
        <authorList>
            <person name="Worden A.Z."/>
            <person name="Lee J.H."/>
            <person name="Mock T."/>
            <person name="Rouze P."/>
            <person name="Simmons M.P."/>
            <person name="Aerts A.L."/>
            <person name="Allen A.E."/>
            <person name="Cuvelier M.L."/>
            <person name="Derelle E."/>
            <person name="Everett M.V."/>
            <person name="Foulon E."/>
            <person name="Grimwood J."/>
            <person name="Gundlach H."/>
            <person name="Henrissat B."/>
            <person name="Napoli C."/>
            <person name="McDonald S.M."/>
            <person name="Parker M.S."/>
            <person name="Rombauts S."/>
            <person name="Salamov A."/>
            <person name="Von Dassow P."/>
            <person name="Badger J.H."/>
            <person name="Coutinho P.M."/>
            <person name="Demir E."/>
            <person name="Dubchak I."/>
            <person name="Gentemann C."/>
            <person name="Eikrem W."/>
            <person name="Gready J.E."/>
            <person name="John U."/>
            <person name="Lanier W."/>
            <person name="Lindquist E.A."/>
            <person name="Lucas S."/>
            <person name="Mayer K.F."/>
            <person name="Moreau H."/>
            <person name="Not F."/>
            <person name="Otillar R."/>
            <person name="Panaud O."/>
            <person name="Pangilinan J."/>
            <person name="Paulsen I."/>
            <person name="Piegu B."/>
            <person name="Poliakov A."/>
            <person name="Robbens S."/>
            <person name="Schmutz J."/>
            <person name="Toulza E."/>
            <person name="Wyss T."/>
            <person name="Zelensky A."/>
            <person name="Zhou K."/>
            <person name="Armbrust E.V."/>
            <person name="Bhattacharya D."/>
            <person name="Goodenough U.W."/>
            <person name="Van de Peer Y."/>
            <person name="Grigoriev I.V."/>
        </authorList>
    </citation>
    <scope>NUCLEOTIDE SEQUENCE [LARGE SCALE GENOMIC DNA]</scope>
    <source>
        <strain evidence="10 11">CCMP1545</strain>
    </source>
</reference>
<dbReference type="AlphaFoldDB" id="C1NA64"/>
<comment type="subcellular location">
    <subcellularLocation>
        <location evidence="1">Membrane</location>
        <topology evidence="1">Multi-pass membrane protein</topology>
    </subcellularLocation>
</comment>
<dbReference type="GeneID" id="9690294"/>
<feature type="transmembrane region" description="Helical" evidence="8">
    <location>
        <begin position="613"/>
        <end position="637"/>
    </location>
</feature>
<dbReference type="PANTHER" id="PTHR48041">
    <property type="entry name" value="ABC TRANSPORTER G FAMILY MEMBER 28"/>
    <property type="match status" value="1"/>
</dbReference>
<dbReference type="InterPro" id="IPR003593">
    <property type="entry name" value="AAA+_ATPase"/>
</dbReference>
<feature type="transmembrane region" description="Helical" evidence="8">
    <location>
        <begin position="438"/>
        <end position="459"/>
    </location>
</feature>
<keyword evidence="6 8" id="KW-1133">Transmembrane helix</keyword>
<protein>
    <submittedName>
        <fullName evidence="10">ATP-binding cassette superfamily</fullName>
    </submittedName>
</protein>
<dbReference type="GO" id="GO:0005524">
    <property type="term" value="F:ATP binding"/>
    <property type="evidence" value="ECO:0007669"/>
    <property type="project" value="UniProtKB-KW"/>
</dbReference>
<dbReference type="KEGG" id="mpp:MICPUCDRAFT_43700"/>
<dbReference type="SUPFAM" id="SSF52540">
    <property type="entry name" value="P-loop containing nucleoside triphosphate hydrolases"/>
    <property type="match status" value="1"/>
</dbReference>
<evidence type="ECO:0000256" key="6">
    <source>
        <dbReference type="ARBA" id="ARBA00022989"/>
    </source>
</evidence>
<dbReference type="Pfam" id="PF01061">
    <property type="entry name" value="ABC2_membrane"/>
    <property type="match status" value="1"/>
</dbReference>
<evidence type="ECO:0000313" key="11">
    <source>
        <dbReference type="Proteomes" id="UP000001876"/>
    </source>
</evidence>
<dbReference type="SMART" id="SM00382">
    <property type="entry name" value="AAA"/>
    <property type="match status" value="1"/>
</dbReference>
<dbReference type="PROSITE" id="PS00211">
    <property type="entry name" value="ABC_TRANSPORTER_1"/>
    <property type="match status" value="1"/>
</dbReference>
<dbReference type="PANTHER" id="PTHR48041:SF91">
    <property type="entry name" value="ABC TRANSPORTER G FAMILY MEMBER 28"/>
    <property type="match status" value="1"/>
</dbReference>
<feature type="transmembrane region" description="Helical" evidence="8">
    <location>
        <begin position="570"/>
        <end position="593"/>
    </location>
</feature>
<dbReference type="InterPro" id="IPR017871">
    <property type="entry name" value="ABC_transporter-like_CS"/>
</dbReference>
<feature type="transmembrane region" description="Helical" evidence="8">
    <location>
        <begin position="544"/>
        <end position="563"/>
    </location>
</feature>
<dbReference type="OrthoDB" id="66620at2759"/>
<keyword evidence="11" id="KW-1185">Reference proteome</keyword>
<evidence type="ECO:0000256" key="3">
    <source>
        <dbReference type="ARBA" id="ARBA00022692"/>
    </source>
</evidence>
<keyword evidence="3 8" id="KW-0812">Transmembrane</keyword>
<evidence type="ECO:0000256" key="2">
    <source>
        <dbReference type="ARBA" id="ARBA00022448"/>
    </source>
</evidence>
<evidence type="ECO:0000256" key="8">
    <source>
        <dbReference type="SAM" id="Phobius"/>
    </source>
</evidence>
<keyword evidence="5 10" id="KW-0067">ATP-binding</keyword>
<dbReference type="InterPro" id="IPR050352">
    <property type="entry name" value="ABCG_transporters"/>
</dbReference>
<evidence type="ECO:0000256" key="7">
    <source>
        <dbReference type="ARBA" id="ARBA00023136"/>
    </source>
</evidence>
<dbReference type="InterPro" id="IPR043926">
    <property type="entry name" value="ABCG_dom"/>
</dbReference>
<dbReference type="Proteomes" id="UP000001876">
    <property type="component" value="Unassembled WGS sequence"/>
</dbReference>
<evidence type="ECO:0000256" key="1">
    <source>
        <dbReference type="ARBA" id="ARBA00004141"/>
    </source>
</evidence>
<dbReference type="Gene3D" id="3.40.50.300">
    <property type="entry name" value="P-loop containing nucleotide triphosphate hydrolases"/>
    <property type="match status" value="1"/>
</dbReference>
<dbReference type="OMA" id="WHVQMGH"/>
<keyword evidence="4" id="KW-0547">Nucleotide-binding</keyword>
<dbReference type="Pfam" id="PF19055">
    <property type="entry name" value="ABC2_membrane_7"/>
    <property type="match status" value="1"/>
</dbReference>
<feature type="transmembrane region" description="Helical" evidence="8">
    <location>
        <begin position="479"/>
        <end position="504"/>
    </location>
</feature>
<dbReference type="eggNOG" id="KOG0065">
    <property type="taxonomic scope" value="Eukaryota"/>
</dbReference>
<evidence type="ECO:0000256" key="5">
    <source>
        <dbReference type="ARBA" id="ARBA00022840"/>
    </source>
</evidence>
<accession>C1NA64</accession>
<evidence type="ECO:0000256" key="4">
    <source>
        <dbReference type="ARBA" id="ARBA00022741"/>
    </source>
</evidence>
<feature type="domain" description="ABC transporter" evidence="9">
    <location>
        <begin position="59"/>
        <end position="305"/>
    </location>
</feature>
<name>C1NA64_MICPC</name>
<keyword evidence="2" id="KW-0813">Transport</keyword>
<dbReference type="InterPro" id="IPR027417">
    <property type="entry name" value="P-loop_NTPase"/>
</dbReference>
<dbReference type="InterPro" id="IPR013525">
    <property type="entry name" value="ABC2_TM"/>
</dbReference>
<dbReference type="RefSeq" id="XP_003064737.1">
    <property type="nucleotide sequence ID" value="XM_003064691.1"/>
</dbReference>